<dbReference type="SUPFAM" id="SSF55909">
    <property type="entry name" value="Pentein"/>
    <property type="match status" value="1"/>
</dbReference>
<dbReference type="GO" id="GO:0009446">
    <property type="term" value="P:putrescine biosynthetic process"/>
    <property type="evidence" value="ECO:0007669"/>
    <property type="project" value="InterPro"/>
</dbReference>
<keyword evidence="3" id="KW-1185">Reference proteome</keyword>
<keyword evidence="1" id="KW-0378">Hydrolase</keyword>
<dbReference type="Gene3D" id="3.75.10.10">
    <property type="entry name" value="L-arginine/glycine Amidinotransferase, Chain A"/>
    <property type="match status" value="1"/>
</dbReference>
<name>A0A1Y1SFM0_9GAMM</name>
<dbReference type="STRING" id="1317117.ATO7_01230"/>
<dbReference type="AlphaFoldDB" id="A0A1Y1SFM0"/>
<dbReference type="Pfam" id="PF04371">
    <property type="entry name" value="PAD_porph"/>
    <property type="match status" value="1"/>
</dbReference>
<dbReference type="Proteomes" id="UP000192342">
    <property type="component" value="Unassembled WGS sequence"/>
</dbReference>
<comment type="caution">
    <text evidence="2">The sequence shown here is derived from an EMBL/GenBank/DDBJ whole genome shotgun (WGS) entry which is preliminary data.</text>
</comment>
<dbReference type="InterPro" id="IPR007466">
    <property type="entry name" value="Peptidyl-Arg-deiminase_porph"/>
</dbReference>
<dbReference type="GO" id="GO:0047632">
    <property type="term" value="F:agmatine deiminase activity"/>
    <property type="evidence" value="ECO:0007669"/>
    <property type="project" value="TreeGrafter"/>
</dbReference>
<dbReference type="GO" id="GO:0004668">
    <property type="term" value="F:protein-arginine deiminase activity"/>
    <property type="evidence" value="ECO:0007669"/>
    <property type="project" value="InterPro"/>
</dbReference>
<sequence length="341" mass="37126">MTRLPAEWEAQSAILLTWPNPDGDFAASPDAFDQVCRCFEQLTLSIARYQPVRISVGSDSEHTRLKSWLAAQSLAHAVTLYRLPSNDVWARDHSPIGVYRDGQTQLLKFGFDGWGGKYPADKDNALAPQLAAQGAFGNTPLVPVDLVLEGGAIDSDGQGTLLATRSSVLDPRRNPARSVQDIEQCLLEAFGLQRILWLDHGALQGDDTDGHIDTLARFVSADSIVYQAAGDADDVNREELERMADELRALRTLDGRPYRLIALPWAGVHRNEDGDDLPASYANFLILNGAVLMPTYGSPADAVALDALRGALPEHDIVGVDCQALIRQYGSLHCVTMNLPA</sequence>
<dbReference type="RefSeq" id="WP_083559093.1">
    <property type="nucleotide sequence ID" value="NZ_AQQV01000001.1"/>
</dbReference>
<dbReference type="PANTHER" id="PTHR31377:SF0">
    <property type="entry name" value="AGMATINE DEIMINASE-RELATED"/>
    <property type="match status" value="1"/>
</dbReference>
<gene>
    <name evidence="2" type="ORF">ATO7_01230</name>
</gene>
<evidence type="ECO:0000256" key="1">
    <source>
        <dbReference type="ARBA" id="ARBA00022801"/>
    </source>
</evidence>
<proteinExistence type="predicted"/>
<organism evidence="2 3">
    <name type="scientific">Oceanococcus atlanticus</name>
    <dbReference type="NCBI Taxonomy" id="1317117"/>
    <lineage>
        <taxon>Bacteria</taxon>
        <taxon>Pseudomonadati</taxon>
        <taxon>Pseudomonadota</taxon>
        <taxon>Gammaproteobacteria</taxon>
        <taxon>Chromatiales</taxon>
        <taxon>Oceanococcaceae</taxon>
        <taxon>Oceanococcus</taxon>
    </lineage>
</organism>
<evidence type="ECO:0000313" key="3">
    <source>
        <dbReference type="Proteomes" id="UP000192342"/>
    </source>
</evidence>
<dbReference type="OrthoDB" id="9808013at2"/>
<dbReference type="EMBL" id="AQQV01000001">
    <property type="protein sequence ID" value="ORE88455.1"/>
    <property type="molecule type" value="Genomic_DNA"/>
</dbReference>
<dbReference type="PANTHER" id="PTHR31377">
    <property type="entry name" value="AGMATINE DEIMINASE-RELATED"/>
    <property type="match status" value="1"/>
</dbReference>
<evidence type="ECO:0000313" key="2">
    <source>
        <dbReference type="EMBL" id="ORE88455.1"/>
    </source>
</evidence>
<protein>
    <submittedName>
        <fullName evidence="2">Agmatine deiminase</fullName>
    </submittedName>
</protein>
<accession>A0A1Y1SFM0</accession>
<reference evidence="2 3" key="1">
    <citation type="submission" date="2013-04" db="EMBL/GenBank/DDBJ databases">
        <title>Oceanococcus atlanticus 22II-S10r2 Genome Sequencing.</title>
        <authorList>
            <person name="Lai Q."/>
            <person name="Li G."/>
            <person name="Shao Z."/>
        </authorList>
    </citation>
    <scope>NUCLEOTIDE SEQUENCE [LARGE SCALE GENOMIC DNA]</scope>
    <source>
        <strain evidence="2 3">22II-S10r2</strain>
    </source>
</reference>